<dbReference type="Proteomes" id="UP000010847">
    <property type="component" value="Chromosome"/>
</dbReference>
<name>W0E9V2_9FIRM</name>
<dbReference type="InterPro" id="IPR012309">
    <property type="entry name" value="DNA_ligase_ATP-dep_C"/>
</dbReference>
<dbReference type="InterPro" id="IPR012310">
    <property type="entry name" value="DNA_ligase_ATP-dep_cent"/>
</dbReference>
<evidence type="ECO:0000256" key="2">
    <source>
        <dbReference type="ARBA" id="ARBA00022598"/>
    </source>
</evidence>
<comment type="catalytic activity">
    <reaction evidence="3">
        <text>ATP + (deoxyribonucleotide)n-3'-hydroxyl + 5'-phospho-(deoxyribonucleotide)m = (deoxyribonucleotide)n+m + AMP + diphosphate.</text>
        <dbReference type="EC" id="6.5.1.1"/>
    </reaction>
</comment>
<dbReference type="InterPro" id="IPR016059">
    <property type="entry name" value="DNA_ligase_ATP-dep_CS"/>
</dbReference>
<dbReference type="HOGENOM" id="CLU_008325_4_0_9"/>
<dbReference type="GO" id="GO:0006297">
    <property type="term" value="P:nucleotide-excision repair, DNA gap filling"/>
    <property type="evidence" value="ECO:0007669"/>
    <property type="project" value="TreeGrafter"/>
</dbReference>
<dbReference type="Gene3D" id="2.40.50.140">
    <property type="entry name" value="Nucleic acid-binding proteins"/>
    <property type="match status" value="1"/>
</dbReference>
<evidence type="ECO:0000313" key="6">
    <source>
        <dbReference type="Proteomes" id="UP000010847"/>
    </source>
</evidence>
<dbReference type="Gene3D" id="3.30.1490.70">
    <property type="match status" value="1"/>
</dbReference>
<evidence type="ECO:0000256" key="1">
    <source>
        <dbReference type="ARBA" id="ARBA00012727"/>
    </source>
</evidence>
<dbReference type="EC" id="6.5.1.1" evidence="1"/>
<dbReference type="CDD" id="cd07906">
    <property type="entry name" value="Adenylation_DNA_ligase_LigD_LigC"/>
    <property type="match status" value="1"/>
</dbReference>
<evidence type="ECO:0000256" key="3">
    <source>
        <dbReference type="ARBA" id="ARBA00034003"/>
    </source>
</evidence>
<evidence type="ECO:0000313" key="5">
    <source>
        <dbReference type="EMBL" id="AHF07542.1"/>
    </source>
</evidence>
<keyword evidence="2 5" id="KW-0436">Ligase</keyword>
<gene>
    <name evidence="5" type="ORF">DESME_11395</name>
</gene>
<dbReference type="Gene3D" id="3.30.470.30">
    <property type="entry name" value="DNA ligase/mRNA capping enzyme"/>
    <property type="match status" value="1"/>
</dbReference>
<dbReference type="CDD" id="cd07971">
    <property type="entry name" value="OBF_DNA_ligase_LigD"/>
    <property type="match status" value="1"/>
</dbReference>
<dbReference type="EMBL" id="CP007032">
    <property type="protein sequence ID" value="AHF07542.1"/>
    <property type="molecule type" value="Genomic_DNA"/>
</dbReference>
<dbReference type="PROSITE" id="PS00697">
    <property type="entry name" value="DNA_LIGASE_A1"/>
    <property type="match status" value="1"/>
</dbReference>
<dbReference type="GO" id="GO:0003910">
    <property type="term" value="F:DNA ligase (ATP) activity"/>
    <property type="evidence" value="ECO:0007669"/>
    <property type="project" value="UniProtKB-EC"/>
</dbReference>
<feature type="domain" description="ATP-dependent DNA ligase family profile" evidence="4">
    <location>
        <begin position="103"/>
        <end position="225"/>
    </location>
</feature>
<dbReference type="GO" id="GO:0006310">
    <property type="term" value="P:DNA recombination"/>
    <property type="evidence" value="ECO:0007669"/>
    <property type="project" value="InterPro"/>
</dbReference>
<dbReference type="PROSITE" id="PS50160">
    <property type="entry name" value="DNA_LIGASE_A3"/>
    <property type="match status" value="1"/>
</dbReference>
<dbReference type="InterPro" id="IPR029710">
    <property type="entry name" value="LIG4"/>
</dbReference>
<dbReference type="eggNOG" id="COG1793">
    <property type="taxonomic scope" value="Bacteria"/>
</dbReference>
<dbReference type="InterPro" id="IPR012340">
    <property type="entry name" value="NA-bd_OB-fold"/>
</dbReference>
<dbReference type="GO" id="GO:0005524">
    <property type="term" value="F:ATP binding"/>
    <property type="evidence" value="ECO:0007669"/>
    <property type="project" value="InterPro"/>
</dbReference>
<dbReference type="SUPFAM" id="SSF56091">
    <property type="entry name" value="DNA ligase/mRNA capping enzyme, catalytic domain"/>
    <property type="match status" value="1"/>
</dbReference>
<protein>
    <recommendedName>
        <fullName evidence="1">DNA ligase (ATP)</fullName>
        <ecNumber evidence="1">6.5.1.1</ecNumber>
    </recommendedName>
</protein>
<accession>W0E9V2</accession>
<keyword evidence="6" id="KW-1185">Reference proteome</keyword>
<dbReference type="GO" id="GO:0003677">
    <property type="term" value="F:DNA binding"/>
    <property type="evidence" value="ECO:0007669"/>
    <property type="project" value="InterPro"/>
</dbReference>
<dbReference type="SUPFAM" id="SSF50249">
    <property type="entry name" value="Nucleic acid-binding proteins"/>
    <property type="match status" value="1"/>
</dbReference>
<dbReference type="KEGG" id="dmt:DESME_11395"/>
<dbReference type="GO" id="GO:0006303">
    <property type="term" value="P:double-strand break repair via nonhomologous end joining"/>
    <property type="evidence" value="ECO:0007669"/>
    <property type="project" value="TreeGrafter"/>
</dbReference>
<dbReference type="STRING" id="871968.DESME_11395"/>
<dbReference type="Pfam" id="PF01068">
    <property type="entry name" value="DNA_ligase_A_M"/>
    <property type="match status" value="1"/>
</dbReference>
<evidence type="ECO:0000259" key="4">
    <source>
        <dbReference type="PROSITE" id="PS50160"/>
    </source>
</evidence>
<reference evidence="5 6" key="1">
    <citation type="submission" date="2013-12" db="EMBL/GenBank/DDBJ databases">
        <authorList>
            <consortium name="DOE Joint Genome Institute"/>
            <person name="Smidt H."/>
            <person name="Huntemann M."/>
            <person name="Han J."/>
            <person name="Chen A."/>
            <person name="Kyrpides N."/>
            <person name="Mavromatis K."/>
            <person name="Markowitz V."/>
            <person name="Palaniappan K."/>
            <person name="Ivanova N."/>
            <person name="Schaumberg A."/>
            <person name="Pati A."/>
            <person name="Liolios K."/>
            <person name="Nordberg H.P."/>
            <person name="Cantor M.N."/>
            <person name="Hua S.X."/>
            <person name="Woyke T."/>
        </authorList>
    </citation>
    <scope>NUCLEOTIDE SEQUENCE [LARGE SCALE GENOMIC DNA]</scope>
    <source>
        <strain evidence="6">DSM 15288</strain>
    </source>
</reference>
<proteinExistence type="predicted"/>
<dbReference type="OrthoDB" id="9802472at2"/>
<dbReference type="RefSeq" id="WP_006718216.1">
    <property type="nucleotide sequence ID" value="NZ_CP007032.1"/>
</dbReference>
<dbReference type="Pfam" id="PF04679">
    <property type="entry name" value="DNA_ligase_A_C"/>
    <property type="match status" value="1"/>
</dbReference>
<organism evidence="5 6">
    <name type="scientific">Desulfitobacterium metallireducens DSM 15288</name>
    <dbReference type="NCBI Taxonomy" id="871968"/>
    <lineage>
        <taxon>Bacteria</taxon>
        <taxon>Bacillati</taxon>
        <taxon>Bacillota</taxon>
        <taxon>Clostridia</taxon>
        <taxon>Eubacteriales</taxon>
        <taxon>Desulfitobacteriaceae</taxon>
        <taxon>Desulfitobacterium</taxon>
    </lineage>
</organism>
<dbReference type="AlphaFoldDB" id="W0E9V2"/>
<dbReference type="PANTHER" id="PTHR45997">
    <property type="entry name" value="DNA LIGASE 4"/>
    <property type="match status" value="1"/>
</dbReference>
<sequence>MKPIHPFEPVRTEKFPVGDNWIAQVKWDGVRILTYWDGNSVRLFNRKKNERTVQYPELTEINTYCHAASLILDGEVIALEKGKPSFHKVMKRDGLRSMENLNWARRNVEINYIVFDVLFYNGEWIISRTLEQRQHLLQKILRPAEGIYSADNFSNSASLFQAIQEQEMEGVVCKNLQSAYVLGGKDARWKKIKNYRDLQAVIGGVTLRENQVNALLLGAYDPEGRLWYIGHAGSGKFTRAEWNELTRQLLNLKQKNSPFINQPSRLQDAFWLEPQFTVKVKFMEWTEGGTLRQPSIQALIRVSPHECLLE</sequence>
<dbReference type="PANTHER" id="PTHR45997:SF1">
    <property type="entry name" value="DNA LIGASE 4"/>
    <property type="match status" value="1"/>
</dbReference>